<dbReference type="Pfam" id="PF03235">
    <property type="entry name" value="GmrSD_N"/>
    <property type="match status" value="1"/>
</dbReference>
<dbReference type="PANTHER" id="PTHR37292">
    <property type="entry name" value="VNG6097C"/>
    <property type="match status" value="1"/>
</dbReference>
<dbReference type="RefSeq" id="WP_171784726.1">
    <property type="nucleotide sequence ID" value="NZ_JABEZU010000004.1"/>
</dbReference>
<dbReference type="Proteomes" id="UP000757540">
    <property type="component" value="Unassembled WGS sequence"/>
</dbReference>
<gene>
    <name evidence="2" type="ORF">HDG69_003092</name>
</gene>
<proteinExistence type="predicted"/>
<evidence type="ECO:0000313" key="3">
    <source>
        <dbReference type="Proteomes" id="UP000757540"/>
    </source>
</evidence>
<keyword evidence="3" id="KW-1185">Reference proteome</keyword>
<dbReference type="PANTHER" id="PTHR37292:SF2">
    <property type="entry name" value="DUF262 DOMAIN-CONTAINING PROTEIN"/>
    <property type="match status" value="1"/>
</dbReference>
<sequence>MVTTNAASHITLTVGQLVSATQPQSGGASGMRIEIPRFQRSLVWSDEQRKTLIESIHKGYPIGSLLLYKRPNPKGDEEVYQVVDGLQRTSTLVAYANTPLSYAPIDVFPSEVIKQVSATLGTDVSHVQRAITDWMKATEKLTSAAGFASNKLAKRLLEALEREEDQDLLAQLESILDDGLDLLRNEVDITGVPVAVVTYTGDEADLPDIFERINQRGTKLNKYEVFAATWIYSPTNVASDGIREAINSKYNSLLSQGYSINGLEKDRSIQDFNLFEYLFGFGKVLVGSHPSLFSEPAQPDPTSTEPAAFSLSCVVLGEQLSEMKRLHQLMPKDSDSLINPSKMEEALLKAAEAVQQWLEPFIGLKLNSQTAKVDLAHGELQIVSMIARAAVGRWDTRGDWSELPDWKKDWDNLRLSMRQHYLMELIEETWRGPIYSTAYNRVWKVAEGTSDIEGPAQHYAQPIAHATWENALNAWFDKQLAREQLTRPYVRALDRVFLRYVYTGLVSHLDDKDVTFELEHLFPVSRLKDEIPVDSAGWPISCVANLALFSKALNREKTSQTISEYLKLNKLSDAEQKRLDTYMLCKVDHVDIPSDGLSHAEYVAFLQTRWEAMKSKLFANLGVTVPAP</sequence>
<dbReference type="InterPro" id="IPR004919">
    <property type="entry name" value="GmrSD_N"/>
</dbReference>
<evidence type="ECO:0000259" key="1">
    <source>
        <dbReference type="Pfam" id="PF03235"/>
    </source>
</evidence>
<evidence type="ECO:0000313" key="2">
    <source>
        <dbReference type="EMBL" id="NOV98497.1"/>
    </source>
</evidence>
<organism evidence="2 3">
    <name type="scientific">Isoptericola halotolerans</name>
    <dbReference type="NCBI Taxonomy" id="300560"/>
    <lineage>
        <taxon>Bacteria</taxon>
        <taxon>Bacillati</taxon>
        <taxon>Actinomycetota</taxon>
        <taxon>Actinomycetes</taxon>
        <taxon>Micrococcales</taxon>
        <taxon>Promicromonosporaceae</taxon>
        <taxon>Isoptericola</taxon>
    </lineage>
</organism>
<name>A0ABX2A6L3_9MICO</name>
<accession>A0ABX2A6L3</accession>
<dbReference type="EMBL" id="JABEZU010000004">
    <property type="protein sequence ID" value="NOV98497.1"/>
    <property type="molecule type" value="Genomic_DNA"/>
</dbReference>
<protein>
    <recommendedName>
        <fullName evidence="1">GmrSD restriction endonucleases N-terminal domain-containing protein</fullName>
    </recommendedName>
</protein>
<feature type="domain" description="GmrSD restriction endonucleases N-terminal" evidence="1">
    <location>
        <begin position="30"/>
        <end position="229"/>
    </location>
</feature>
<comment type="caution">
    <text evidence="2">The sequence shown here is derived from an EMBL/GenBank/DDBJ whole genome shotgun (WGS) entry which is preliminary data.</text>
</comment>
<reference evidence="2 3" key="1">
    <citation type="submission" date="2020-05" db="EMBL/GenBank/DDBJ databases">
        <title>Genomic Encyclopedia of Type Strains, Phase III (KMG-III): the genomes of soil and plant-associated and newly described type strains.</title>
        <authorList>
            <person name="Whitman W."/>
        </authorList>
    </citation>
    <scope>NUCLEOTIDE SEQUENCE [LARGE SCALE GENOMIC DNA]</scope>
    <source>
        <strain evidence="2 3">KCTC 19046</strain>
    </source>
</reference>